<dbReference type="InterPro" id="IPR038765">
    <property type="entry name" value="Papain-like_cys_pep_sf"/>
</dbReference>
<dbReference type="SUPFAM" id="SSF54001">
    <property type="entry name" value="Cysteine proteinases"/>
    <property type="match status" value="1"/>
</dbReference>
<dbReference type="InterPro" id="IPR002931">
    <property type="entry name" value="Transglutaminase-like"/>
</dbReference>
<sequence>MRFLFVILALTLFCGSVHAIDPPANIPSPDALALMSEPSDPIFEEADRILLFDRTTIEVEESGLSHRYHHQFIKILKPAGAVATRALRFDYDTSSNIIEIRSVRIYHADSTTIDVDPETAVDVTAPADLIYWGGRMKVLGLPRLMPGDAVEILTYMKGFQIAYLTEEPSSFTPVASEDSLYIPPMRGHFYDVVLFQGDLPMVEKVYEVRLPRDKPLQYSMYNGDLMSSLRFTDEAFIYRFWSERISAVTYESRMPDLSDFVPKVVMATVENWEDKSRWFYETNEWVFESTPEIDAKVQDIVSAAQSDEDKMALLLHWVAQNIRYSGLNMGAGEGYTIHPSSMTFQDRCGVCKDIAGMLVTMLRSAGFKTYAAMTMAGSRVEDLPADQFNHCVVALETEKGETIMLDPTWAPWNRPIWSRWEGEQNYVIGNPEGDGLSIIPAFDPAENLLTVRNEARISKDGSLNGVFKISGRGISDGGLRNLVAGQLKRDLKQSLERRFGQLSDRIIISDYTLGDHRDFSGDMSIEIKYAIPGYADFIGKDIIFSSPSLTLLAHNPAWSRFAAVPIEPTREHDLFLWAPQLIQIEEKITLPDGFKIEPPENLDRKAEMGAATLEWEAKGPSLHLHGELKIEKRMIPSGLIPELQEVVKALQEQADESLYGTR</sequence>
<accession>A0A948RXW9</accession>
<evidence type="ECO:0000313" key="5">
    <source>
        <dbReference type="Proteomes" id="UP000777784"/>
    </source>
</evidence>
<feature type="domain" description="DUF3857" evidence="3">
    <location>
        <begin position="62"/>
        <end position="223"/>
    </location>
</feature>
<dbReference type="Gene3D" id="3.10.620.30">
    <property type="match status" value="1"/>
</dbReference>
<evidence type="ECO:0000313" key="4">
    <source>
        <dbReference type="EMBL" id="MBU2692496.1"/>
    </source>
</evidence>
<organism evidence="4 5">
    <name type="scientific">Eiseniibacteriota bacterium</name>
    <dbReference type="NCBI Taxonomy" id="2212470"/>
    <lineage>
        <taxon>Bacteria</taxon>
        <taxon>Candidatus Eiseniibacteriota</taxon>
    </lineage>
</organism>
<evidence type="ECO:0000259" key="2">
    <source>
        <dbReference type="Pfam" id="PF01841"/>
    </source>
</evidence>
<dbReference type="Gene3D" id="2.60.40.3140">
    <property type="match status" value="1"/>
</dbReference>
<evidence type="ECO:0000259" key="3">
    <source>
        <dbReference type="Pfam" id="PF12969"/>
    </source>
</evidence>
<name>A0A948RXW9_UNCEI</name>
<evidence type="ECO:0000256" key="1">
    <source>
        <dbReference type="SAM" id="SignalP"/>
    </source>
</evidence>
<reference evidence="4" key="1">
    <citation type="submission" date="2021-05" db="EMBL/GenBank/DDBJ databases">
        <title>Energy efficiency and biological interactions define the core microbiome of deep oligotrophic groundwater.</title>
        <authorList>
            <person name="Mehrshad M."/>
            <person name="Lopez-Fernandez M."/>
            <person name="Bell E."/>
            <person name="Bernier-Latmani R."/>
            <person name="Bertilsson S."/>
            <person name="Dopson M."/>
        </authorList>
    </citation>
    <scope>NUCLEOTIDE SEQUENCE</scope>
    <source>
        <strain evidence="4">Modern_marine.mb.64</strain>
    </source>
</reference>
<feature type="signal peptide" evidence="1">
    <location>
        <begin position="1"/>
        <end position="19"/>
    </location>
</feature>
<dbReference type="EMBL" id="JAHJDP010000093">
    <property type="protein sequence ID" value="MBU2692496.1"/>
    <property type="molecule type" value="Genomic_DNA"/>
</dbReference>
<dbReference type="AlphaFoldDB" id="A0A948RXW9"/>
<dbReference type="Gene3D" id="2.60.120.1130">
    <property type="match status" value="1"/>
</dbReference>
<feature type="chain" id="PRO_5037465735" evidence="1">
    <location>
        <begin position="20"/>
        <end position="662"/>
    </location>
</feature>
<dbReference type="Proteomes" id="UP000777784">
    <property type="component" value="Unassembled WGS sequence"/>
</dbReference>
<protein>
    <submittedName>
        <fullName evidence="4">DUF3857 domain-containing transglutaminase family protein</fullName>
    </submittedName>
</protein>
<dbReference type="InterPro" id="IPR024618">
    <property type="entry name" value="DUF3857"/>
</dbReference>
<feature type="domain" description="Transglutaminase-like" evidence="2">
    <location>
        <begin position="297"/>
        <end position="375"/>
    </location>
</feature>
<proteinExistence type="predicted"/>
<comment type="caution">
    <text evidence="4">The sequence shown here is derived from an EMBL/GenBank/DDBJ whole genome shotgun (WGS) entry which is preliminary data.</text>
</comment>
<dbReference type="Pfam" id="PF01841">
    <property type="entry name" value="Transglut_core"/>
    <property type="match status" value="1"/>
</dbReference>
<keyword evidence="1" id="KW-0732">Signal</keyword>
<dbReference type="Pfam" id="PF12969">
    <property type="entry name" value="DUF3857"/>
    <property type="match status" value="1"/>
</dbReference>
<gene>
    <name evidence="4" type="ORF">KJ970_16370</name>
</gene>